<keyword evidence="2 12" id="KW-0479">Metal-binding</keyword>
<reference evidence="15" key="2">
    <citation type="submission" date="2025-09" db="UniProtKB">
        <authorList>
            <consortium name="Ensembl"/>
        </authorList>
    </citation>
    <scope>IDENTIFICATION</scope>
</reference>
<dbReference type="Gene3D" id="3.40.390.10">
    <property type="entry name" value="Collagenase (Catalytic Domain)"/>
    <property type="match status" value="1"/>
</dbReference>
<evidence type="ECO:0000259" key="14">
    <source>
        <dbReference type="PROSITE" id="PS51864"/>
    </source>
</evidence>
<evidence type="ECO:0000313" key="16">
    <source>
        <dbReference type="Proteomes" id="UP000694389"/>
    </source>
</evidence>
<evidence type="ECO:0000256" key="11">
    <source>
        <dbReference type="ARBA" id="ARBA00024324"/>
    </source>
</evidence>
<feature type="binding site" evidence="12">
    <location>
        <position position="169"/>
    </location>
    <ligand>
        <name>Zn(2+)</name>
        <dbReference type="ChEBI" id="CHEBI:29105"/>
        <note>catalytic</note>
    </ligand>
</feature>
<keyword evidence="7" id="KW-0865">Zymogen</keyword>
<dbReference type="EC" id="3.4.24.-" evidence="13"/>
<keyword evidence="3 13" id="KW-0732">Signal</keyword>
<evidence type="ECO:0000256" key="9">
    <source>
        <dbReference type="ARBA" id="ARBA00023180"/>
    </source>
</evidence>
<keyword evidence="5 12" id="KW-0862">Zinc</keyword>
<dbReference type="InterPro" id="IPR001506">
    <property type="entry name" value="Peptidase_M12A"/>
</dbReference>
<organism evidence="15 16">
    <name type="scientific">Dicentrarchus labrax</name>
    <name type="common">European seabass</name>
    <name type="synonym">Morone labrax</name>
    <dbReference type="NCBI Taxonomy" id="13489"/>
    <lineage>
        <taxon>Eukaryota</taxon>
        <taxon>Metazoa</taxon>
        <taxon>Chordata</taxon>
        <taxon>Craniata</taxon>
        <taxon>Vertebrata</taxon>
        <taxon>Euteleostomi</taxon>
        <taxon>Actinopterygii</taxon>
        <taxon>Neopterygii</taxon>
        <taxon>Teleostei</taxon>
        <taxon>Neoteleostei</taxon>
        <taxon>Acanthomorphata</taxon>
        <taxon>Eupercaria</taxon>
        <taxon>Moronidae</taxon>
        <taxon>Dicentrarchus</taxon>
    </lineage>
</organism>
<evidence type="ECO:0000256" key="5">
    <source>
        <dbReference type="ARBA" id="ARBA00022833"/>
    </source>
</evidence>
<evidence type="ECO:0000256" key="12">
    <source>
        <dbReference type="PROSITE-ProRule" id="PRU01211"/>
    </source>
</evidence>
<dbReference type="GO" id="GO:0006508">
    <property type="term" value="P:proteolysis"/>
    <property type="evidence" value="ECO:0007669"/>
    <property type="project" value="UniProtKB-KW"/>
</dbReference>
<dbReference type="SMART" id="SM00235">
    <property type="entry name" value="ZnMc"/>
    <property type="match status" value="1"/>
</dbReference>
<evidence type="ECO:0000256" key="6">
    <source>
        <dbReference type="ARBA" id="ARBA00023049"/>
    </source>
</evidence>
<dbReference type="GO" id="GO:0042588">
    <property type="term" value="C:zymogen granule"/>
    <property type="evidence" value="ECO:0007669"/>
    <property type="project" value="UniProtKB-SubCell"/>
</dbReference>
<dbReference type="SUPFAM" id="SSF55486">
    <property type="entry name" value="Metalloproteases ('zincins'), catalytic domain"/>
    <property type="match status" value="1"/>
</dbReference>
<dbReference type="Ensembl" id="ENSDLAT00005048161.2">
    <property type="protein sequence ID" value="ENSDLAP00005045133.1"/>
    <property type="gene ID" value="ENSDLAG00005019988.2"/>
</dbReference>
<feature type="chain" id="PRO_5034294284" description="Metalloendopeptidase" evidence="13">
    <location>
        <begin position="21"/>
        <end position="259"/>
    </location>
</feature>
<evidence type="ECO:0000256" key="13">
    <source>
        <dbReference type="RuleBase" id="RU361183"/>
    </source>
</evidence>
<feature type="signal peptide" evidence="13">
    <location>
        <begin position="1"/>
        <end position="20"/>
    </location>
</feature>
<keyword evidence="16" id="KW-1185">Reference proteome</keyword>
<keyword evidence="4 12" id="KW-0378">Hydrolase</keyword>
<dbReference type="GeneID" id="127353396"/>
<keyword evidence="9" id="KW-0325">Glycoprotein</keyword>
<accession>A0A8C4HN97</accession>
<dbReference type="PROSITE" id="PS51864">
    <property type="entry name" value="ASTACIN"/>
    <property type="match status" value="1"/>
</dbReference>
<evidence type="ECO:0000256" key="4">
    <source>
        <dbReference type="ARBA" id="ARBA00022801"/>
    </source>
</evidence>
<feature type="binding site" evidence="12">
    <location>
        <position position="159"/>
    </location>
    <ligand>
        <name>Zn(2+)</name>
        <dbReference type="ChEBI" id="CHEBI:29105"/>
        <note>catalytic</note>
    </ligand>
</feature>
<dbReference type="OrthoDB" id="291007at2759"/>
<name>A0A8C4HN97_DICLA</name>
<dbReference type="RefSeq" id="XP_051238549.1">
    <property type="nucleotide sequence ID" value="XM_051382589.1"/>
</dbReference>
<dbReference type="Pfam" id="PF01400">
    <property type="entry name" value="Astacin"/>
    <property type="match status" value="1"/>
</dbReference>
<comment type="cofactor">
    <cofactor evidence="12 13">
        <name>Zn(2+)</name>
        <dbReference type="ChEBI" id="CHEBI:29105"/>
    </cofactor>
    <text evidence="12 13">Binds 1 zinc ion per subunit.</text>
</comment>
<keyword evidence="6 12" id="KW-0482">Metalloprotease</keyword>
<proteinExistence type="predicted"/>
<evidence type="ECO:0000256" key="8">
    <source>
        <dbReference type="ARBA" id="ARBA00023157"/>
    </source>
</evidence>
<keyword evidence="8" id="KW-1015">Disulfide bond</keyword>
<feature type="active site" evidence="12">
    <location>
        <position position="160"/>
    </location>
</feature>
<dbReference type="GeneTree" id="ENSGT00940000163716"/>
<dbReference type="Proteomes" id="UP000694389">
    <property type="component" value="Unassembled WGS sequence"/>
</dbReference>
<sequence length="259" mass="29596">MAGLRCTLGLLALMVVSITADENKAKSVSERIEETNTNIVGSLDGLFLEGDIVYDSESERNADPCTSHNCKWDQASDGLVYVPYVIANDYSSRERAVIERGLQSFHSVSCIRFVPRASERDYIHIQSLDGCFSYVGRRFNEQALSLKRQGCLYHDVVQHELLHALGFKHEQCRSDRDQHIRILWENVIPGWEYAFDKINTLNQGTPYDYNSVMQYSKYAFSKNNQPTMVPIPDSNVDFGTATEMSQNDITRLNRLYNCR</sequence>
<dbReference type="AlphaFoldDB" id="A0A8C4HN97"/>
<keyword evidence="1 12" id="KW-0645">Protease</keyword>
<reference evidence="15" key="1">
    <citation type="submission" date="2025-08" db="UniProtKB">
        <authorList>
            <consortium name="Ensembl"/>
        </authorList>
    </citation>
    <scope>IDENTIFICATION</scope>
</reference>
<dbReference type="InterPro" id="IPR024079">
    <property type="entry name" value="MetalloPept_cat_dom_sf"/>
</dbReference>
<feature type="binding site" evidence="12">
    <location>
        <position position="163"/>
    </location>
    <ligand>
        <name>Zn(2+)</name>
        <dbReference type="ChEBI" id="CHEBI:29105"/>
        <note>catalytic</note>
    </ligand>
</feature>
<dbReference type="InterPro" id="IPR006026">
    <property type="entry name" value="Peptidase_Metallo"/>
</dbReference>
<gene>
    <name evidence="15" type="primary">LOC127353396</name>
</gene>
<evidence type="ECO:0000313" key="15">
    <source>
        <dbReference type="Ensembl" id="ENSDLAP00005045133.1"/>
    </source>
</evidence>
<dbReference type="PANTHER" id="PTHR10127">
    <property type="entry name" value="DISCOIDIN, CUB, EGF, LAMININ , AND ZINC METALLOPROTEASE DOMAIN CONTAINING"/>
    <property type="match status" value="1"/>
</dbReference>
<protein>
    <recommendedName>
        <fullName evidence="13">Metalloendopeptidase</fullName>
        <ecNumber evidence="13">3.4.24.-</ecNumber>
    </recommendedName>
</protein>
<dbReference type="GO" id="GO:0008270">
    <property type="term" value="F:zinc ion binding"/>
    <property type="evidence" value="ECO:0007669"/>
    <property type="project" value="UniProtKB-UniRule"/>
</dbReference>
<evidence type="ECO:0000256" key="1">
    <source>
        <dbReference type="ARBA" id="ARBA00022670"/>
    </source>
</evidence>
<feature type="domain" description="Peptidase M12A" evidence="14">
    <location>
        <begin position="61"/>
        <end position="259"/>
    </location>
</feature>
<evidence type="ECO:0000256" key="7">
    <source>
        <dbReference type="ARBA" id="ARBA00023145"/>
    </source>
</evidence>
<evidence type="ECO:0000256" key="10">
    <source>
        <dbReference type="ARBA" id="ARBA00023329"/>
    </source>
</evidence>
<comment type="subcellular location">
    <subcellularLocation>
        <location evidence="11">Zymogen granule</location>
    </subcellularLocation>
</comment>
<dbReference type="FunFam" id="3.40.390.10:FF:000040">
    <property type="entry name" value="Metalloendopeptidase"/>
    <property type="match status" value="1"/>
</dbReference>
<comment type="caution">
    <text evidence="12">Lacks conserved residue(s) required for the propagation of feature annotation.</text>
</comment>
<evidence type="ECO:0000256" key="2">
    <source>
        <dbReference type="ARBA" id="ARBA00022723"/>
    </source>
</evidence>
<evidence type="ECO:0000256" key="3">
    <source>
        <dbReference type="ARBA" id="ARBA00022729"/>
    </source>
</evidence>
<dbReference type="OMA" id="CEYHISS"/>
<dbReference type="PRINTS" id="PR00480">
    <property type="entry name" value="ASTACIN"/>
</dbReference>
<dbReference type="GO" id="GO:0004222">
    <property type="term" value="F:metalloendopeptidase activity"/>
    <property type="evidence" value="ECO:0007669"/>
    <property type="project" value="UniProtKB-UniRule"/>
</dbReference>
<keyword evidence="10" id="KW-0968">Cytoplasmic vesicle</keyword>
<dbReference type="PANTHER" id="PTHR10127:SF779">
    <property type="entry name" value="METALLOENDOPEPTIDASE"/>
    <property type="match status" value="1"/>
</dbReference>